<dbReference type="GO" id="GO:0005506">
    <property type="term" value="F:iron ion binding"/>
    <property type="evidence" value="ECO:0007669"/>
    <property type="project" value="InterPro"/>
</dbReference>
<dbReference type="InterPro" id="IPR036396">
    <property type="entry name" value="Cyt_P450_sf"/>
</dbReference>
<evidence type="ECO:0000313" key="6">
    <source>
        <dbReference type="EMBL" id="GJN24866.1"/>
    </source>
</evidence>
<dbReference type="PRINTS" id="PR00385">
    <property type="entry name" value="P450"/>
</dbReference>
<gene>
    <name evidence="6" type="primary">gb12636</name>
    <name evidence="6" type="ORF">PR202_gb12636</name>
</gene>
<name>A0AAV5EQI6_ELECO</name>
<keyword evidence="2 4" id="KW-0479">Metal-binding</keyword>
<evidence type="ECO:0000256" key="3">
    <source>
        <dbReference type="ARBA" id="ARBA00023004"/>
    </source>
</evidence>
<keyword evidence="4 5" id="KW-0349">Heme</keyword>
<dbReference type="CDD" id="cd11072">
    <property type="entry name" value="CYP71-like"/>
    <property type="match status" value="1"/>
</dbReference>
<dbReference type="PROSITE" id="PS00086">
    <property type="entry name" value="CYTOCHROME_P450"/>
    <property type="match status" value="1"/>
</dbReference>
<evidence type="ECO:0000256" key="5">
    <source>
        <dbReference type="RuleBase" id="RU000461"/>
    </source>
</evidence>
<reference evidence="6" key="2">
    <citation type="submission" date="2021-12" db="EMBL/GenBank/DDBJ databases">
        <title>Resequencing data analysis of finger millet.</title>
        <authorList>
            <person name="Hatakeyama M."/>
            <person name="Aluri S."/>
            <person name="Balachadran M.T."/>
            <person name="Sivarajan S.R."/>
            <person name="Poveda L."/>
            <person name="Shimizu-Inatsugi R."/>
            <person name="Schlapbach R."/>
            <person name="Sreeman S.M."/>
            <person name="Shimizu K.K."/>
        </authorList>
    </citation>
    <scope>NUCLEOTIDE SEQUENCE</scope>
</reference>
<dbReference type="GO" id="GO:0020037">
    <property type="term" value="F:heme binding"/>
    <property type="evidence" value="ECO:0007669"/>
    <property type="project" value="InterPro"/>
</dbReference>
<dbReference type="InterPro" id="IPR001128">
    <property type="entry name" value="Cyt_P450"/>
</dbReference>
<reference evidence="6" key="1">
    <citation type="journal article" date="2018" name="DNA Res.">
        <title>Multiple hybrid de novo genome assembly of finger millet, an orphan allotetraploid crop.</title>
        <authorList>
            <person name="Hatakeyama M."/>
            <person name="Aluri S."/>
            <person name="Balachadran M.T."/>
            <person name="Sivarajan S.R."/>
            <person name="Patrignani A."/>
            <person name="Gruter S."/>
            <person name="Poveda L."/>
            <person name="Shimizu-Inatsugi R."/>
            <person name="Baeten J."/>
            <person name="Francoijs K.J."/>
            <person name="Nataraja K.N."/>
            <person name="Reddy Y.A.N."/>
            <person name="Phadnis S."/>
            <person name="Ravikumar R.L."/>
            <person name="Schlapbach R."/>
            <person name="Sreeman S.M."/>
            <person name="Shimizu K.K."/>
        </authorList>
    </citation>
    <scope>NUCLEOTIDE SEQUENCE</scope>
</reference>
<sequence length="407" mass="45435">MLLRLGAVPTLVVSSPSAAQGSSDVAFSPYGEHWQQMKKIATIHLLSNRKVRSYRYAREEEVRSVMAQIHQHSKAGTAVDLSDLLNTFANDVANSSLIGGFNLEDYFPVLVKLDVVKGMVCAKAQKVHKAWDDLLEKLIDDHANRLPSLNEGGGDDDDSDFIDVLLSIQEEYKLTREHIKAQLEIMFEAGTDTSFIVLEYAMVELMQNPLVMTKLQAEVRSMVNSKLSTRKKKDDSMMLITEDELTSSRVLYLKAVIKETLRLHVPAPLLVPHLSMADCDVQGFTIPAGTRAIINGWALARDPDYWDSPEEFMPDRFMVEQGGSAAAMDYKGNNFLYMPFGTGRRICPGINFAISAIEVMLANLVCHFDWELPTGVRGIDMMESFGLTVHRTEKLLLVPKECPIHAA</sequence>
<dbReference type="GO" id="GO:0004497">
    <property type="term" value="F:monooxygenase activity"/>
    <property type="evidence" value="ECO:0007669"/>
    <property type="project" value="UniProtKB-KW"/>
</dbReference>
<dbReference type="InterPro" id="IPR017972">
    <property type="entry name" value="Cyt_P450_CS"/>
</dbReference>
<feature type="binding site" description="axial binding residue" evidence="4">
    <location>
        <position position="347"/>
    </location>
    <ligand>
        <name>heme</name>
        <dbReference type="ChEBI" id="CHEBI:30413"/>
    </ligand>
    <ligandPart>
        <name>Fe</name>
        <dbReference type="ChEBI" id="CHEBI:18248"/>
    </ligandPart>
</feature>
<evidence type="ECO:0000256" key="4">
    <source>
        <dbReference type="PIRSR" id="PIRSR602401-1"/>
    </source>
</evidence>
<dbReference type="Gene3D" id="1.10.630.10">
    <property type="entry name" value="Cytochrome P450"/>
    <property type="match status" value="1"/>
</dbReference>
<organism evidence="6 7">
    <name type="scientific">Eleusine coracana subsp. coracana</name>
    <dbReference type="NCBI Taxonomy" id="191504"/>
    <lineage>
        <taxon>Eukaryota</taxon>
        <taxon>Viridiplantae</taxon>
        <taxon>Streptophyta</taxon>
        <taxon>Embryophyta</taxon>
        <taxon>Tracheophyta</taxon>
        <taxon>Spermatophyta</taxon>
        <taxon>Magnoliopsida</taxon>
        <taxon>Liliopsida</taxon>
        <taxon>Poales</taxon>
        <taxon>Poaceae</taxon>
        <taxon>PACMAD clade</taxon>
        <taxon>Chloridoideae</taxon>
        <taxon>Cynodonteae</taxon>
        <taxon>Eleusininae</taxon>
        <taxon>Eleusine</taxon>
    </lineage>
</organism>
<evidence type="ECO:0000256" key="2">
    <source>
        <dbReference type="ARBA" id="ARBA00022723"/>
    </source>
</evidence>
<dbReference type="SUPFAM" id="SSF48264">
    <property type="entry name" value="Cytochrome P450"/>
    <property type="match status" value="1"/>
</dbReference>
<comment type="caution">
    <text evidence="6">The sequence shown here is derived from an EMBL/GenBank/DDBJ whole genome shotgun (WGS) entry which is preliminary data.</text>
</comment>
<comment type="similarity">
    <text evidence="1 5">Belongs to the cytochrome P450 family.</text>
</comment>
<evidence type="ECO:0000313" key="7">
    <source>
        <dbReference type="Proteomes" id="UP001054889"/>
    </source>
</evidence>
<keyword evidence="5" id="KW-0503">Monooxygenase</keyword>
<dbReference type="Proteomes" id="UP001054889">
    <property type="component" value="Unassembled WGS sequence"/>
</dbReference>
<accession>A0AAV5EQI6</accession>
<keyword evidence="7" id="KW-1185">Reference proteome</keyword>
<dbReference type="PANTHER" id="PTHR47955">
    <property type="entry name" value="CYTOCHROME P450 FAMILY 71 PROTEIN"/>
    <property type="match status" value="1"/>
</dbReference>
<dbReference type="Pfam" id="PF00067">
    <property type="entry name" value="p450"/>
    <property type="match status" value="2"/>
</dbReference>
<dbReference type="GO" id="GO:0016705">
    <property type="term" value="F:oxidoreductase activity, acting on paired donors, with incorporation or reduction of molecular oxygen"/>
    <property type="evidence" value="ECO:0007669"/>
    <property type="project" value="InterPro"/>
</dbReference>
<dbReference type="InterPro" id="IPR002401">
    <property type="entry name" value="Cyt_P450_E_grp-I"/>
</dbReference>
<evidence type="ECO:0000256" key="1">
    <source>
        <dbReference type="ARBA" id="ARBA00010617"/>
    </source>
</evidence>
<protein>
    <submittedName>
        <fullName evidence="6">Uncharacterized protein</fullName>
    </submittedName>
</protein>
<proteinExistence type="inferred from homology"/>
<dbReference type="AlphaFoldDB" id="A0AAV5EQI6"/>
<keyword evidence="5" id="KW-0560">Oxidoreductase</keyword>
<comment type="cofactor">
    <cofactor evidence="4">
        <name>heme</name>
        <dbReference type="ChEBI" id="CHEBI:30413"/>
    </cofactor>
</comment>
<dbReference type="EMBL" id="BQKI01000077">
    <property type="protein sequence ID" value="GJN24866.1"/>
    <property type="molecule type" value="Genomic_DNA"/>
</dbReference>
<dbReference type="PRINTS" id="PR00463">
    <property type="entry name" value="EP450I"/>
</dbReference>
<keyword evidence="3 4" id="KW-0408">Iron</keyword>
<dbReference type="PANTHER" id="PTHR47955:SF14">
    <property type="entry name" value="OS01G0543600 PROTEIN"/>
    <property type="match status" value="1"/>
</dbReference>